<sequence length="125" mass="14313">MTFDEQDRQALHQTWMSYKAKARITQSEMAKKLEVSHLTFSRSIHGDGVLESRFVFAFCHVMGVEPNKILPSLRDREQVSQDVLVTNKVVVDGDIEAVYYEGHTVIIEYRKPLAPSDDTTLERVS</sequence>
<accession>A0ABX3KRD1</accession>
<name>A0ABX3KRD1_SALCS</name>
<proteinExistence type="predicted"/>
<evidence type="ECO:0000313" key="1">
    <source>
        <dbReference type="EMBL" id="OOF34083.1"/>
    </source>
</evidence>
<dbReference type="InterPro" id="IPR010982">
    <property type="entry name" value="Lambda_DNA-bd_dom_sf"/>
</dbReference>
<keyword evidence="2" id="KW-1185">Reference proteome</keyword>
<evidence type="ECO:0008006" key="3">
    <source>
        <dbReference type="Google" id="ProtNLM"/>
    </source>
</evidence>
<comment type="caution">
    <text evidence="1">The sequence shown here is derived from an EMBL/GenBank/DDBJ whole genome shotgun (WGS) entry which is preliminary data.</text>
</comment>
<gene>
    <name evidence="1" type="ORF">BZJ21_07700</name>
</gene>
<dbReference type="Proteomes" id="UP000189431">
    <property type="component" value="Unassembled WGS sequence"/>
</dbReference>
<organism evidence="1 2">
    <name type="scientific">Salinivibrio costicola subsp. alcaliphilus</name>
    <dbReference type="NCBI Taxonomy" id="272773"/>
    <lineage>
        <taxon>Bacteria</taxon>
        <taxon>Pseudomonadati</taxon>
        <taxon>Pseudomonadota</taxon>
        <taxon>Gammaproteobacteria</taxon>
        <taxon>Vibrionales</taxon>
        <taxon>Vibrionaceae</taxon>
        <taxon>Salinivibrio</taxon>
    </lineage>
</organism>
<evidence type="ECO:0000313" key="2">
    <source>
        <dbReference type="Proteomes" id="UP000189431"/>
    </source>
</evidence>
<dbReference type="RefSeq" id="WP_077461369.1">
    <property type="nucleotide sequence ID" value="NZ_MUFR01000017.1"/>
</dbReference>
<dbReference type="SUPFAM" id="SSF47413">
    <property type="entry name" value="lambda repressor-like DNA-binding domains"/>
    <property type="match status" value="1"/>
</dbReference>
<protein>
    <recommendedName>
        <fullName evidence="3">Helix-turn-helix transcriptional regulator</fullName>
    </recommendedName>
</protein>
<reference evidence="2" key="1">
    <citation type="submission" date="2017-01" db="EMBL/GenBank/DDBJ databases">
        <title>Draft genome of the species Salinivibrio costicola subsp. alcaliphilus.</title>
        <authorList>
            <person name="Lopez-Hermoso C."/>
            <person name="De La Haba R."/>
            <person name="Sanchez-Porro C."/>
            <person name="Ventosa A."/>
        </authorList>
    </citation>
    <scope>NUCLEOTIDE SEQUENCE [LARGE SCALE GENOMIC DNA]</scope>
    <source>
        <strain evidence="2">CBH448</strain>
    </source>
</reference>
<dbReference type="Gene3D" id="1.10.260.40">
    <property type="entry name" value="lambda repressor-like DNA-binding domains"/>
    <property type="match status" value="1"/>
</dbReference>
<dbReference type="EMBL" id="MUFR01000017">
    <property type="protein sequence ID" value="OOF34083.1"/>
    <property type="molecule type" value="Genomic_DNA"/>
</dbReference>